<dbReference type="Pfam" id="PF02661">
    <property type="entry name" value="Fic"/>
    <property type="match status" value="1"/>
</dbReference>
<accession>A0A841JX57</accession>
<keyword evidence="6" id="KW-1185">Reference proteome</keyword>
<protein>
    <submittedName>
        <fullName evidence="5">Fic family protein</fullName>
    </submittedName>
</protein>
<dbReference type="PROSITE" id="PS51459">
    <property type="entry name" value="FIDO"/>
    <property type="match status" value="1"/>
</dbReference>
<feature type="binding site" evidence="3">
    <location>
        <begin position="263"/>
        <end position="264"/>
    </location>
    <ligand>
        <name>ATP</name>
        <dbReference type="ChEBI" id="CHEBI:30616"/>
    </ligand>
</feature>
<comment type="caution">
    <text evidence="5">The sequence shown here is derived from an EMBL/GenBank/DDBJ whole genome shotgun (WGS) entry which is preliminary data.</text>
</comment>
<feature type="binding site" evidence="1">
    <location>
        <position position="87"/>
    </location>
    <ligand>
        <name>ATP</name>
        <dbReference type="ChEBI" id="CHEBI:30616"/>
    </ligand>
</feature>
<dbReference type="InterPro" id="IPR036390">
    <property type="entry name" value="WH_DNA-bd_sf"/>
</dbReference>
<evidence type="ECO:0000256" key="1">
    <source>
        <dbReference type="PIRSR" id="PIRSR038925-1"/>
    </source>
</evidence>
<organism evidence="5 6">
    <name type="scientific">Silvibacterium bohemicum</name>
    <dbReference type="NCBI Taxonomy" id="1577686"/>
    <lineage>
        <taxon>Bacteria</taxon>
        <taxon>Pseudomonadati</taxon>
        <taxon>Acidobacteriota</taxon>
        <taxon>Terriglobia</taxon>
        <taxon>Terriglobales</taxon>
        <taxon>Acidobacteriaceae</taxon>
        <taxon>Silvibacterium</taxon>
    </lineage>
</organism>
<keyword evidence="1" id="KW-0067">ATP-binding</keyword>
<evidence type="ECO:0000313" key="5">
    <source>
        <dbReference type="EMBL" id="MBB6145936.1"/>
    </source>
</evidence>
<dbReference type="PANTHER" id="PTHR13504:SF38">
    <property type="entry name" value="FIDO DOMAIN-CONTAINING PROTEIN"/>
    <property type="match status" value="1"/>
</dbReference>
<dbReference type="InterPro" id="IPR036597">
    <property type="entry name" value="Fido-like_dom_sf"/>
</dbReference>
<dbReference type="InterPro" id="IPR026287">
    <property type="entry name" value="SoFic-like"/>
</dbReference>
<feature type="binding site" evidence="1">
    <location>
        <position position="221"/>
    </location>
    <ligand>
        <name>ATP</name>
        <dbReference type="ChEBI" id="CHEBI:30616"/>
    </ligand>
</feature>
<dbReference type="InterPro" id="IPR040198">
    <property type="entry name" value="Fido_containing"/>
</dbReference>
<dbReference type="PANTHER" id="PTHR13504">
    <property type="entry name" value="FIDO DOMAIN-CONTAINING PROTEIN DDB_G0283145"/>
    <property type="match status" value="1"/>
</dbReference>
<feature type="active site" evidence="2">
    <location>
        <position position="221"/>
    </location>
</feature>
<evidence type="ECO:0000313" key="6">
    <source>
        <dbReference type="Proteomes" id="UP000538666"/>
    </source>
</evidence>
<dbReference type="Gene3D" id="1.10.3290.10">
    <property type="entry name" value="Fido-like domain"/>
    <property type="match status" value="1"/>
</dbReference>
<feature type="binding site" evidence="3">
    <location>
        <begin position="225"/>
        <end position="232"/>
    </location>
    <ligand>
        <name>ATP</name>
        <dbReference type="ChEBI" id="CHEBI:30616"/>
    </ligand>
</feature>
<gene>
    <name evidence="5" type="ORF">HNQ77_003906</name>
</gene>
<dbReference type="RefSeq" id="WP_231581496.1">
    <property type="nucleotide sequence ID" value="NZ_JACHEK010000008.1"/>
</dbReference>
<dbReference type="AlphaFoldDB" id="A0A841JX57"/>
<evidence type="ECO:0000256" key="3">
    <source>
        <dbReference type="PIRSR" id="PIRSR640198-2"/>
    </source>
</evidence>
<dbReference type="Pfam" id="PF13784">
    <property type="entry name" value="Fic_N"/>
    <property type="match status" value="1"/>
</dbReference>
<dbReference type="EMBL" id="JACHEK010000008">
    <property type="protein sequence ID" value="MBB6145936.1"/>
    <property type="molecule type" value="Genomic_DNA"/>
</dbReference>
<evidence type="ECO:0000259" key="4">
    <source>
        <dbReference type="PROSITE" id="PS51459"/>
    </source>
</evidence>
<dbReference type="GO" id="GO:0005524">
    <property type="term" value="F:ATP binding"/>
    <property type="evidence" value="ECO:0007669"/>
    <property type="project" value="UniProtKB-KW"/>
</dbReference>
<reference evidence="5 6" key="1">
    <citation type="submission" date="2020-08" db="EMBL/GenBank/DDBJ databases">
        <title>Genomic Encyclopedia of Type Strains, Phase IV (KMG-IV): sequencing the most valuable type-strain genomes for metagenomic binning, comparative biology and taxonomic classification.</title>
        <authorList>
            <person name="Goeker M."/>
        </authorList>
    </citation>
    <scope>NUCLEOTIDE SEQUENCE [LARGE SCALE GENOMIC DNA]</scope>
    <source>
        <strain evidence="5 6">DSM 103733</strain>
    </source>
</reference>
<keyword evidence="1" id="KW-0547">Nucleotide-binding</keyword>
<dbReference type="InterPro" id="IPR025758">
    <property type="entry name" value="Fic/DOC_N"/>
</dbReference>
<proteinExistence type="predicted"/>
<name>A0A841JX57_9BACT</name>
<sequence>MLSFMLRGLQGKHSIQFRGKPESYLAFVPASLPPAPALEWNARIRHALSRADSMIGRLDGIGQILPDTNLFISIYSRKEAVLSSQIEGTQSTLSELLLFEADQSSTEHRLDILEISNYLAAMRHGLKRLGGGFPLSLRLIREMHQKLLHTGRGSDKTPGEFRTSQNWIGGSGPSNATYIPPPVTEMQECLNRFEQFLHDGAKDFPPLVQAALLHVQFESIHPFLDGNGRLGRLLVTLLLVERGVLAEPLLYPSLYLKQNRDTYYRLLQQVRMEGDWELWVEFFLDAIATTAESAVKMARKILDLFDEDEQKVRGKGARGASALAVLRAMQARSVSVPPMLVEQTQLSMPTVLRAVEELRAMGIVQEITGRERGRIYRYTRYVNLVNEGTEL</sequence>
<feature type="domain" description="Fido" evidence="4">
    <location>
        <begin position="135"/>
        <end position="285"/>
    </location>
</feature>
<dbReference type="SUPFAM" id="SSF140931">
    <property type="entry name" value="Fic-like"/>
    <property type="match status" value="1"/>
</dbReference>
<dbReference type="SUPFAM" id="SSF46785">
    <property type="entry name" value="Winged helix' DNA-binding domain"/>
    <property type="match status" value="1"/>
</dbReference>
<dbReference type="Proteomes" id="UP000538666">
    <property type="component" value="Unassembled WGS sequence"/>
</dbReference>
<dbReference type="PIRSF" id="PIRSF038925">
    <property type="entry name" value="AMP-prot_trans"/>
    <property type="match status" value="1"/>
</dbReference>
<evidence type="ECO:0000256" key="2">
    <source>
        <dbReference type="PIRSR" id="PIRSR640198-1"/>
    </source>
</evidence>
<feature type="binding site" evidence="1">
    <location>
        <position position="263"/>
    </location>
    <ligand>
        <name>ATP</name>
        <dbReference type="ChEBI" id="CHEBI:30616"/>
    </ligand>
</feature>
<dbReference type="InterPro" id="IPR003812">
    <property type="entry name" value="Fido"/>
</dbReference>
<feature type="binding site" evidence="1">
    <location>
        <begin position="226"/>
        <end position="232"/>
    </location>
    <ligand>
        <name>ATP</name>
        <dbReference type="ChEBI" id="CHEBI:30616"/>
    </ligand>
</feature>